<reference evidence="1" key="1">
    <citation type="journal article" date="2021" name="J Fungi (Basel)">
        <title>Virulence traits and population genomics of the black yeast Aureobasidium melanogenum.</title>
        <authorList>
            <person name="Cernosa A."/>
            <person name="Sun X."/>
            <person name="Gostincar C."/>
            <person name="Fang C."/>
            <person name="Gunde-Cimerman N."/>
            <person name="Song Z."/>
        </authorList>
    </citation>
    <scope>NUCLEOTIDE SEQUENCE</scope>
    <source>
        <strain evidence="1">EXF-8016</strain>
    </source>
</reference>
<evidence type="ECO:0000313" key="1">
    <source>
        <dbReference type="EMBL" id="KAH0238027.1"/>
    </source>
</evidence>
<dbReference type="EMBL" id="JAHFYH010000001">
    <property type="protein sequence ID" value="KAH0238027.1"/>
    <property type="molecule type" value="Genomic_DNA"/>
</dbReference>
<organism evidence="1 2">
    <name type="scientific">Aureobasidium melanogenum</name>
    <name type="common">Aureobasidium pullulans var. melanogenum</name>
    <dbReference type="NCBI Taxonomy" id="46634"/>
    <lineage>
        <taxon>Eukaryota</taxon>
        <taxon>Fungi</taxon>
        <taxon>Dikarya</taxon>
        <taxon>Ascomycota</taxon>
        <taxon>Pezizomycotina</taxon>
        <taxon>Dothideomycetes</taxon>
        <taxon>Dothideomycetidae</taxon>
        <taxon>Dothideales</taxon>
        <taxon>Saccotheciaceae</taxon>
        <taxon>Aureobasidium</taxon>
    </lineage>
</organism>
<accession>A0A9P8KCN2</accession>
<comment type="caution">
    <text evidence="1">The sequence shown here is derived from an EMBL/GenBank/DDBJ whole genome shotgun (WGS) entry which is preliminary data.</text>
</comment>
<sequence>MGSGMIRRFGRPDMQESKCMADAKKKACCVQSSSSSDELGMGASHDSDTALTVLDFEDVDLGKGQRTTNLVGNTLDLNLITFLCGALIGDMNINAHTSLLPQIVRSDGHAAHPVYNVSSFYSSSAHQINASQQHFAKT</sequence>
<name>A0A9P8KCN2_AURME</name>
<gene>
    <name evidence="1" type="ORF">KCV03_g418</name>
</gene>
<evidence type="ECO:0000313" key="2">
    <source>
        <dbReference type="Proteomes" id="UP000767238"/>
    </source>
</evidence>
<dbReference type="Proteomes" id="UP000767238">
    <property type="component" value="Unassembled WGS sequence"/>
</dbReference>
<feature type="non-terminal residue" evidence="1">
    <location>
        <position position="138"/>
    </location>
</feature>
<protein>
    <submittedName>
        <fullName evidence="1">Uncharacterized protein</fullName>
    </submittedName>
</protein>
<proteinExistence type="predicted"/>
<dbReference type="AlphaFoldDB" id="A0A9P8KCN2"/>
<reference evidence="1" key="2">
    <citation type="submission" date="2021-08" db="EMBL/GenBank/DDBJ databases">
        <authorList>
            <person name="Gostincar C."/>
            <person name="Sun X."/>
            <person name="Song Z."/>
            <person name="Gunde-Cimerman N."/>
        </authorList>
    </citation>
    <scope>NUCLEOTIDE SEQUENCE</scope>
    <source>
        <strain evidence="1">EXF-8016</strain>
    </source>
</reference>